<evidence type="ECO:0000256" key="1">
    <source>
        <dbReference type="SAM" id="MobiDB-lite"/>
    </source>
</evidence>
<organism evidence="3 4">
    <name type="scientific">Ktedonobacter robiniae</name>
    <dbReference type="NCBI Taxonomy" id="2778365"/>
    <lineage>
        <taxon>Bacteria</taxon>
        <taxon>Bacillati</taxon>
        <taxon>Chloroflexota</taxon>
        <taxon>Ktedonobacteria</taxon>
        <taxon>Ktedonobacterales</taxon>
        <taxon>Ktedonobacteraceae</taxon>
        <taxon>Ktedonobacter</taxon>
    </lineage>
</organism>
<dbReference type="Proteomes" id="UP000654345">
    <property type="component" value="Unassembled WGS sequence"/>
</dbReference>
<proteinExistence type="predicted"/>
<feature type="region of interest" description="Disordered" evidence="1">
    <location>
        <begin position="1"/>
        <end position="30"/>
    </location>
</feature>
<keyword evidence="2" id="KW-0472">Membrane</keyword>
<reference evidence="3 4" key="1">
    <citation type="journal article" date="2021" name="Int. J. Syst. Evol. Microbiol.">
        <title>Reticulibacter mediterranei gen. nov., sp. nov., within the new family Reticulibacteraceae fam. nov., and Ktedonospora formicarum gen. nov., sp. nov., Ktedonobacter robiniae sp. nov., Dictyobacter formicarum sp. nov. and Dictyobacter arantiisoli sp. nov., belonging to the class Ktedonobacteria.</title>
        <authorList>
            <person name="Yabe S."/>
            <person name="Zheng Y."/>
            <person name="Wang C.M."/>
            <person name="Sakai Y."/>
            <person name="Abe K."/>
            <person name="Yokota A."/>
            <person name="Donadio S."/>
            <person name="Cavaletti L."/>
            <person name="Monciardini P."/>
        </authorList>
    </citation>
    <scope>NUCLEOTIDE SEQUENCE [LARGE SCALE GENOMIC DNA]</scope>
    <source>
        <strain evidence="3 4">SOSP1-30</strain>
    </source>
</reference>
<gene>
    <name evidence="3" type="ORF">KSB_32240</name>
</gene>
<keyword evidence="2" id="KW-1133">Transmembrane helix</keyword>
<keyword evidence="2" id="KW-0812">Transmembrane</keyword>
<protein>
    <submittedName>
        <fullName evidence="3">Uncharacterized protein</fullName>
    </submittedName>
</protein>
<sequence length="195" mass="21461">MSQRNKLTENITRLPTRPSGQPSERRETSALFVTESSLQALSLILAETSPVLSAVSSEPPTLSTDEYKQALRRETPVPPALTPATPSGTMPQAVRDDGLARATSAAAMQPRRDRHSSQAEPLSLSRPSWPHANGPFKFGWRDALRWWLLYPGRMEFLLWLLGSLLLTIVTGALIVAVLWSVGWLHLAVSTSLILN</sequence>
<comment type="caution">
    <text evidence="3">The sequence shown here is derived from an EMBL/GenBank/DDBJ whole genome shotgun (WGS) entry which is preliminary data.</text>
</comment>
<accession>A0ABQ3UPT3</accession>
<keyword evidence="4" id="KW-1185">Reference proteome</keyword>
<name>A0ABQ3UPT3_9CHLR</name>
<feature type="transmembrane region" description="Helical" evidence="2">
    <location>
        <begin position="156"/>
        <end position="181"/>
    </location>
</feature>
<evidence type="ECO:0000313" key="4">
    <source>
        <dbReference type="Proteomes" id="UP000654345"/>
    </source>
</evidence>
<evidence type="ECO:0000313" key="3">
    <source>
        <dbReference type="EMBL" id="GHO54749.1"/>
    </source>
</evidence>
<feature type="region of interest" description="Disordered" evidence="1">
    <location>
        <begin position="98"/>
        <end position="126"/>
    </location>
</feature>
<dbReference type="RefSeq" id="WP_201371424.1">
    <property type="nucleotide sequence ID" value="NZ_BNJG01000001.1"/>
</dbReference>
<feature type="compositionally biased region" description="Polar residues" evidence="1">
    <location>
        <begin position="1"/>
        <end position="22"/>
    </location>
</feature>
<dbReference type="EMBL" id="BNJG01000001">
    <property type="protein sequence ID" value="GHO54749.1"/>
    <property type="molecule type" value="Genomic_DNA"/>
</dbReference>
<evidence type="ECO:0000256" key="2">
    <source>
        <dbReference type="SAM" id="Phobius"/>
    </source>
</evidence>